<dbReference type="Proteomes" id="UP000002432">
    <property type="component" value="Chromosome"/>
</dbReference>
<organism evidence="1 2">
    <name type="scientific">Koribacter versatilis (strain Ellin345)</name>
    <dbReference type="NCBI Taxonomy" id="204669"/>
    <lineage>
        <taxon>Bacteria</taxon>
        <taxon>Pseudomonadati</taxon>
        <taxon>Acidobacteriota</taxon>
        <taxon>Terriglobia</taxon>
        <taxon>Terriglobales</taxon>
        <taxon>Candidatus Korobacteraceae</taxon>
        <taxon>Candidatus Korobacter</taxon>
    </lineage>
</organism>
<dbReference type="HOGENOM" id="CLU_2683018_0_0_0"/>
<dbReference type="KEGG" id="aba:Acid345_4347"/>
<gene>
    <name evidence="1" type="ordered locus">Acid345_4347</name>
</gene>
<dbReference type="eggNOG" id="ENOG502ZCT8">
    <property type="taxonomic scope" value="Bacteria"/>
</dbReference>
<dbReference type="EMBL" id="CP000360">
    <property type="protein sequence ID" value="ABF43347.1"/>
    <property type="molecule type" value="Genomic_DNA"/>
</dbReference>
<sequence length="74" mass="8498">MAEKVKDLKLKRDYKKFLYYIDGEGSVCQKPKSGEGDPEVLVQKAVDRDNQFLYFIDKEGDISRSPRGQKKKAA</sequence>
<dbReference type="OrthoDB" id="9805523at2"/>
<dbReference type="RefSeq" id="WP_011525144.1">
    <property type="nucleotide sequence ID" value="NC_008009.1"/>
</dbReference>
<dbReference type="AlphaFoldDB" id="Q1IIF3"/>
<name>Q1IIF3_KORVE</name>
<protein>
    <submittedName>
        <fullName evidence="1">Uncharacterized protein</fullName>
    </submittedName>
</protein>
<keyword evidence="2" id="KW-1185">Reference proteome</keyword>
<evidence type="ECO:0000313" key="2">
    <source>
        <dbReference type="Proteomes" id="UP000002432"/>
    </source>
</evidence>
<accession>Q1IIF3</accession>
<evidence type="ECO:0000313" key="1">
    <source>
        <dbReference type="EMBL" id="ABF43347.1"/>
    </source>
</evidence>
<proteinExistence type="predicted"/>
<dbReference type="EnsemblBacteria" id="ABF43347">
    <property type="protein sequence ID" value="ABF43347"/>
    <property type="gene ID" value="Acid345_4347"/>
</dbReference>
<reference evidence="1 2" key="1">
    <citation type="journal article" date="2009" name="Appl. Environ. Microbiol.">
        <title>Three genomes from the phylum Acidobacteria provide insight into the lifestyles of these microorganisms in soils.</title>
        <authorList>
            <person name="Ward N.L."/>
            <person name="Challacombe J.F."/>
            <person name="Janssen P.H."/>
            <person name="Henrissat B."/>
            <person name="Coutinho P.M."/>
            <person name="Wu M."/>
            <person name="Xie G."/>
            <person name="Haft D.H."/>
            <person name="Sait M."/>
            <person name="Badger J."/>
            <person name="Barabote R.D."/>
            <person name="Bradley B."/>
            <person name="Brettin T.S."/>
            <person name="Brinkac L.M."/>
            <person name="Bruce D."/>
            <person name="Creasy T."/>
            <person name="Daugherty S.C."/>
            <person name="Davidsen T.M."/>
            <person name="DeBoy R.T."/>
            <person name="Detter J.C."/>
            <person name="Dodson R.J."/>
            <person name="Durkin A.S."/>
            <person name="Ganapathy A."/>
            <person name="Gwinn-Giglio M."/>
            <person name="Han C.S."/>
            <person name="Khouri H."/>
            <person name="Kiss H."/>
            <person name="Kothari S.P."/>
            <person name="Madupu R."/>
            <person name="Nelson K.E."/>
            <person name="Nelson W.C."/>
            <person name="Paulsen I."/>
            <person name="Penn K."/>
            <person name="Ren Q."/>
            <person name="Rosovitz M.J."/>
            <person name="Selengut J.D."/>
            <person name="Shrivastava S."/>
            <person name="Sullivan S.A."/>
            <person name="Tapia R."/>
            <person name="Thompson L.S."/>
            <person name="Watkins K.L."/>
            <person name="Yang Q."/>
            <person name="Yu C."/>
            <person name="Zafar N."/>
            <person name="Zhou L."/>
            <person name="Kuske C.R."/>
        </authorList>
    </citation>
    <scope>NUCLEOTIDE SEQUENCE [LARGE SCALE GENOMIC DNA]</scope>
    <source>
        <strain evidence="1 2">Ellin345</strain>
    </source>
</reference>